<accession>A0A1W1Y784</accession>
<name>A0A1W1Y784_9FLAO</name>
<evidence type="ECO:0000313" key="2">
    <source>
        <dbReference type="Proteomes" id="UP000192393"/>
    </source>
</evidence>
<keyword evidence="2" id="KW-1185">Reference proteome</keyword>
<dbReference type="RefSeq" id="WP_084015264.1">
    <property type="nucleotide sequence ID" value="NZ_FWXS01000001.1"/>
</dbReference>
<evidence type="ECO:0000313" key="1">
    <source>
        <dbReference type="EMBL" id="SMC32022.1"/>
    </source>
</evidence>
<dbReference type="AlphaFoldDB" id="A0A1W1Y784"/>
<dbReference type="Proteomes" id="UP000192393">
    <property type="component" value="Unassembled WGS sequence"/>
</dbReference>
<proteinExistence type="predicted"/>
<dbReference type="EMBL" id="FWXS01000001">
    <property type="protein sequence ID" value="SMC32022.1"/>
    <property type="molecule type" value="Genomic_DNA"/>
</dbReference>
<reference evidence="1 2" key="1">
    <citation type="submission" date="2017-04" db="EMBL/GenBank/DDBJ databases">
        <authorList>
            <person name="Afonso C.L."/>
            <person name="Miller P.J."/>
            <person name="Scott M.A."/>
            <person name="Spackman E."/>
            <person name="Goraichik I."/>
            <person name="Dimitrov K.M."/>
            <person name="Suarez D.L."/>
            <person name="Swayne D.E."/>
        </authorList>
    </citation>
    <scope>NUCLEOTIDE SEQUENCE [LARGE SCALE GENOMIC DNA]</scope>
    <source>
        <strain evidence="1 2">CGMCC 1.12708</strain>
    </source>
</reference>
<protein>
    <submittedName>
        <fullName evidence="1">Uncharacterized protein</fullName>
    </submittedName>
</protein>
<organism evidence="1 2">
    <name type="scientific">Moheibacter sediminis</name>
    <dbReference type="NCBI Taxonomy" id="1434700"/>
    <lineage>
        <taxon>Bacteria</taxon>
        <taxon>Pseudomonadati</taxon>
        <taxon>Bacteroidota</taxon>
        <taxon>Flavobacteriia</taxon>
        <taxon>Flavobacteriales</taxon>
        <taxon>Weeksellaceae</taxon>
        <taxon>Moheibacter</taxon>
    </lineage>
</organism>
<gene>
    <name evidence="1" type="ORF">SAMN06296427_10143</name>
</gene>
<dbReference type="OrthoDB" id="732094at2"/>
<sequence length="491" mass="59471">MNSLYEIVSIMNSEDKKEFIRYLNKRNKRLDIKNISYFKNLENDDIIKEKYFNKQAYHALRKRLYDNLIEFLSNRTFEKNTDEIHASLRFLVLSNFFLEHNLEKDALKYLKKAEERAIHLEQFSLLNEIYQTQINYLHLFPNQDLNYLTDKINFNLNQIQKEIQLNIGYAFIRKELQKIHQEKKVINFKNLINDILIKLDLNFNEIITYKSLYQILFIGNEFGNIHQNFSLIEPFVKSGYEFLESKKDNSENHLFYHIQIVYFLANFHFRTNQFAECQQYLDEMKTLMQKKNKAYLKTFYLKYNLLFSLNIHYSGNSKMAMDKVESVLKNSAKKDKIEDLYDLKLTLATFYAQHNDRKVLKLISQMNHTDFWFEKKMGMLWTIRKNLLEILIQVQFENTELAVSRLQSFKRRYKKYLWEVNETRVMDFVSMVESMVKKPEIIKDLKFKEEIYKVFKTDENLDPFILSFWGWIICQIENKTPYEATLELIKK</sequence>